<evidence type="ECO:0000313" key="3">
    <source>
        <dbReference type="Proteomes" id="UP000191112"/>
    </source>
</evidence>
<dbReference type="RefSeq" id="WP_144038373.1">
    <property type="nucleotide sequence ID" value="NZ_FUYZ01000008.1"/>
</dbReference>
<sequence length="148" mass="16796">SIENKILELINSNEQLKSQYERIQSIPDVGKVLATLMIIKTKGFSDIQSARKMACYAGVAPFEYSSGSSIYRKPRVSTMADKELKKVLHLAALSSIRLKNDLAIYFQRKVAEGKNKMSILNAIRNKIIHRIYALIKNESVYNFSLHMS</sequence>
<dbReference type="InterPro" id="IPR003346">
    <property type="entry name" value="Transposase_20"/>
</dbReference>
<evidence type="ECO:0000259" key="1">
    <source>
        <dbReference type="Pfam" id="PF02371"/>
    </source>
</evidence>
<dbReference type="PANTHER" id="PTHR33055:SF3">
    <property type="entry name" value="PUTATIVE TRANSPOSASE FOR IS117-RELATED"/>
    <property type="match status" value="1"/>
</dbReference>
<dbReference type="AlphaFoldDB" id="A0A1T5FY59"/>
<feature type="non-terminal residue" evidence="2">
    <location>
        <position position="1"/>
    </location>
</feature>
<organism evidence="2 3">
    <name type="scientific">Soonwooa buanensis</name>
    <dbReference type="NCBI Taxonomy" id="619805"/>
    <lineage>
        <taxon>Bacteria</taxon>
        <taxon>Pseudomonadati</taxon>
        <taxon>Bacteroidota</taxon>
        <taxon>Flavobacteriia</taxon>
        <taxon>Flavobacteriales</taxon>
        <taxon>Weeksellaceae</taxon>
        <taxon>Chryseobacterium group</taxon>
        <taxon>Soonwooa</taxon>
    </lineage>
</organism>
<dbReference type="PANTHER" id="PTHR33055">
    <property type="entry name" value="TRANSPOSASE FOR INSERTION SEQUENCE ELEMENT IS1111A"/>
    <property type="match status" value="1"/>
</dbReference>
<dbReference type="GO" id="GO:0003677">
    <property type="term" value="F:DNA binding"/>
    <property type="evidence" value="ECO:0007669"/>
    <property type="project" value="InterPro"/>
</dbReference>
<accession>A0A1T5FY59</accession>
<evidence type="ECO:0000313" key="2">
    <source>
        <dbReference type="EMBL" id="SKC01079.1"/>
    </source>
</evidence>
<keyword evidence="3" id="KW-1185">Reference proteome</keyword>
<reference evidence="2 3" key="1">
    <citation type="submission" date="2017-02" db="EMBL/GenBank/DDBJ databases">
        <authorList>
            <person name="Peterson S.W."/>
        </authorList>
    </citation>
    <scope>NUCLEOTIDE SEQUENCE [LARGE SCALE GENOMIC DNA]</scope>
    <source>
        <strain evidence="2 3">DSM 22323</strain>
    </source>
</reference>
<dbReference type="Proteomes" id="UP000191112">
    <property type="component" value="Unassembled WGS sequence"/>
</dbReference>
<proteinExistence type="predicted"/>
<feature type="domain" description="Transposase IS116/IS110/IS902 C-terminal" evidence="1">
    <location>
        <begin position="21"/>
        <end position="103"/>
    </location>
</feature>
<gene>
    <name evidence="2" type="ORF">SAMN05660477_02427</name>
</gene>
<dbReference type="InterPro" id="IPR047650">
    <property type="entry name" value="Transpos_IS110"/>
</dbReference>
<protein>
    <submittedName>
        <fullName evidence="2">Transposase IS116/IS110/IS902 family protein</fullName>
    </submittedName>
</protein>
<dbReference type="GO" id="GO:0006313">
    <property type="term" value="P:DNA transposition"/>
    <property type="evidence" value="ECO:0007669"/>
    <property type="project" value="InterPro"/>
</dbReference>
<dbReference type="Pfam" id="PF02371">
    <property type="entry name" value="Transposase_20"/>
    <property type="match status" value="1"/>
</dbReference>
<dbReference type="EMBL" id="FUYZ01000008">
    <property type="protein sequence ID" value="SKC01079.1"/>
    <property type="molecule type" value="Genomic_DNA"/>
</dbReference>
<dbReference type="GO" id="GO:0004803">
    <property type="term" value="F:transposase activity"/>
    <property type="evidence" value="ECO:0007669"/>
    <property type="project" value="InterPro"/>
</dbReference>
<name>A0A1T5FY59_9FLAO</name>